<dbReference type="Pfam" id="PF00034">
    <property type="entry name" value="Cytochrom_C"/>
    <property type="match status" value="1"/>
</dbReference>
<dbReference type="PROSITE" id="PS51007">
    <property type="entry name" value="CYTC"/>
    <property type="match status" value="2"/>
</dbReference>
<dbReference type="Pfam" id="PF21342">
    <property type="entry name" value="SoxA-TsdA_cyt-c"/>
    <property type="match status" value="1"/>
</dbReference>
<accession>A0A2U2BGI5</accession>
<evidence type="ECO:0000256" key="4">
    <source>
        <dbReference type="PROSITE-ProRule" id="PRU00433"/>
    </source>
</evidence>
<feature type="transmembrane region" description="Helical" evidence="5">
    <location>
        <begin position="20"/>
        <end position="37"/>
    </location>
</feature>
<proteinExistence type="predicted"/>
<gene>
    <name evidence="7" type="ORF">DF183_14960</name>
</gene>
<dbReference type="Proteomes" id="UP000245216">
    <property type="component" value="Unassembled WGS sequence"/>
</dbReference>
<evidence type="ECO:0000256" key="5">
    <source>
        <dbReference type="SAM" id="Phobius"/>
    </source>
</evidence>
<keyword evidence="5" id="KW-0472">Membrane</keyword>
<name>A0A2U2BGI5_ALCFA</name>
<dbReference type="GeneID" id="29367898"/>
<dbReference type="GO" id="GO:0020037">
    <property type="term" value="F:heme binding"/>
    <property type="evidence" value="ECO:0007669"/>
    <property type="project" value="InterPro"/>
</dbReference>
<keyword evidence="5" id="KW-0812">Transmembrane</keyword>
<organism evidence="7 8">
    <name type="scientific">Alcaligenes faecalis</name>
    <dbReference type="NCBI Taxonomy" id="511"/>
    <lineage>
        <taxon>Bacteria</taxon>
        <taxon>Pseudomonadati</taxon>
        <taxon>Pseudomonadota</taxon>
        <taxon>Betaproteobacteria</taxon>
        <taxon>Burkholderiales</taxon>
        <taxon>Alcaligenaceae</taxon>
        <taxon>Alcaligenes</taxon>
    </lineage>
</organism>
<dbReference type="PANTHER" id="PTHR35008">
    <property type="entry name" value="BLL4482 PROTEIN-RELATED"/>
    <property type="match status" value="1"/>
</dbReference>
<evidence type="ECO:0000256" key="3">
    <source>
        <dbReference type="ARBA" id="ARBA00023004"/>
    </source>
</evidence>
<evidence type="ECO:0000313" key="7">
    <source>
        <dbReference type="EMBL" id="PWE13128.1"/>
    </source>
</evidence>
<sequence length="362" mass="38932">MKDTQNNGRSKPAMSGGRRLAWGAGIGVLLFAIGYGMNAKGWLSFSLGSPDNGTTQLGEATYSREAMEADRKAQSKDKHSVTAGMPVGADGYYVPPPESSIPDTPYGEAVRRGQKIFMETSTTVSDHVGNTLACVNCHLDGGRREHSAPMWGAYVSYPAYRSKTKAISTLEDRIIGCFTYSMNAQASSSGVAPPAGSDVYRDLMTYMYWMSDGAPTGQKLPGAGFPKVKKTELGYDVARGKEVYTNNCVLCHAVDGQGQKDAESGVVFPPLWGPNSYNWGAGMARIDTAAGFIKANMPLGKPFSLSDQDAWDVAAYINSHERPKDARQKGTVEQARVEFHDGEESYYGKEVNGVILGGGVEK</sequence>
<keyword evidence="2 4" id="KW-0479">Metal-binding</keyword>
<evidence type="ECO:0000313" key="8">
    <source>
        <dbReference type="Proteomes" id="UP000245216"/>
    </source>
</evidence>
<dbReference type="Gene3D" id="1.10.760.10">
    <property type="entry name" value="Cytochrome c-like domain"/>
    <property type="match status" value="2"/>
</dbReference>
<dbReference type="PANTHER" id="PTHR35008:SF9">
    <property type="entry name" value="CYTOCHROME C DOMAIN-CONTAINING PROTEIN"/>
    <property type="match status" value="1"/>
</dbReference>
<protein>
    <submittedName>
        <fullName evidence="7">Cytochrome C</fullName>
    </submittedName>
</protein>
<comment type="caution">
    <text evidence="7">The sequence shown here is derived from an EMBL/GenBank/DDBJ whole genome shotgun (WGS) entry which is preliminary data.</text>
</comment>
<keyword evidence="3 4" id="KW-0408">Iron</keyword>
<dbReference type="GO" id="GO:0009055">
    <property type="term" value="F:electron transfer activity"/>
    <property type="evidence" value="ECO:0007669"/>
    <property type="project" value="InterPro"/>
</dbReference>
<evidence type="ECO:0000259" key="6">
    <source>
        <dbReference type="PROSITE" id="PS51007"/>
    </source>
</evidence>
<dbReference type="STRING" id="511.UZ73_16020"/>
<feature type="domain" description="Cytochrome c" evidence="6">
    <location>
        <begin position="108"/>
        <end position="211"/>
    </location>
</feature>
<dbReference type="RefSeq" id="WP_081045496.1">
    <property type="nucleotide sequence ID" value="NZ_CAXOJJ010000020.1"/>
</dbReference>
<reference evidence="7 8" key="2">
    <citation type="submission" date="2018-05" db="EMBL/GenBank/DDBJ databases">
        <authorList>
            <person name="Lanie J.A."/>
            <person name="Ng W.-L."/>
            <person name="Kazmierczak K.M."/>
            <person name="Andrzejewski T.M."/>
            <person name="Davidsen T.M."/>
            <person name="Wayne K.J."/>
            <person name="Tettelin H."/>
            <person name="Glass J.I."/>
            <person name="Rusch D."/>
            <person name="Podicherti R."/>
            <person name="Tsui H.-C.T."/>
            <person name="Winkler M.E."/>
        </authorList>
    </citation>
    <scope>NUCLEOTIDE SEQUENCE [LARGE SCALE GENOMIC DNA]</scope>
    <source>
        <strain evidence="7 8">YBY</strain>
    </source>
</reference>
<dbReference type="InterPro" id="IPR009056">
    <property type="entry name" value="Cyt_c-like_dom"/>
</dbReference>
<dbReference type="AlphaFoldDB" id="A0A2U2BGI5"/>
<dbReference type="GO" id="GO:0046872">
    <property type="term" value="F:metal ion binding"/>
    <property type="evidence" value="ECO:0007669"/>
    <property type="project" value="UniProtKB-KW"/>
</dbReference>
<keyword evidence="5" id="KW-1133">Transmembrane helix</keyword>
<reference evidence="7 8" key="1">
    <citation type="submission" date="2018-05" db="EMBL/GenBank/DDBJ databases">
        <title>Genome Sequence of an Efficient Indole-Degrading Bacterium, Alcaligenes sp.YBY.</title>
        <authorList>
            <person name="Yang B."/>
        </authorList>
    </citation>
    <scope>NUCLEOTIDE SEQUENCE [LARGE SCALE GENOMIC DNA]</scope>
    <source>
        <strain evidence="7 8">YBY</strain>
    </source>
</reference>
<dbReference type="InterPro" id="IPR051459">
    <property type="entry name" value="Cytochrome_c-type_DH"/>
</dbReference>
<dbReference type="InterPro" id="IPR036909">
    <property type="entry name" value="Cyt_c-like_dom_sf"/>
</dbReference>
<feature type="domain" description="Cytochrome c" evidence="6">
    <location>
        <begin position="235"/>
        <end position="321"/>
    </location>
</feature>
<keyword evidence="1 4" id="KW-0349">Heme</keyword>
<dbReference type="SUPFAM" id="SSF46626">
    <property type="entry name" value="Cytochrome c"/>
    <property type="match status" value="2"/>
</dbReference>
<dbReference type="EMBL" id="QEXO01000004">
    <property type="protein sequence ID" value="PWE13128.1"/>
    <property type="molecule type" value="Genomic_DNA"/>
</dbReference>
<evidence type="ECO:0000256" key="1">
    <source>
        <dbReference type="ARBA" id="ARBA00022617"/>
    </source>
</evidence>
<evidence type="ECO:0000256" key="2">
    <source>
        <dbReference type="ARBA" id="ARBA00022723"/>
    </source>
</evidence>